<accession>A0A3B0SB83</accession>
<evidence type="ECO:0000259" key="2">
    <source>
        <dbReference type="Pfam" id="PF10099"/>
    </source>
</evidence>
<gene>
    <name evidence="3" type="ORF">MNBD_ACTINO02-1570</name>
</gene>
<feature type="domain" description="Anti-sigma K factor RskA C-terminal" evidence="2">
    <location>
        <begin position="14"/>
        <end position="159"/>
    </location>
</feature>
<sequence length="210" mass="21805">MKTLLSKRWLIAFALASILLLAACGGTTSTADTGDAVSGGDTTTTTEEAMADETSDDAMEDGEEAMEDEAMEDEEMAGGPGLYFDVANFPTLEDGVHYEGWAIIDGAPVTTGKFNVVDGKTVGLDGEEIKAFHIEEDLGAATAIIVTIEPAGDTDTIPSETHFVAGDINADGESELTIDHPAALGTDFSDAAGQFILATPSNGNNTDEFS</sequence>
<feature type="compositionally biased region" description="Acidic residues" evidence="1">
    <location>
        <begin position="49"/>
        <end position="65"/>
    </location>
</feature>
<evidence type="ECO:0000256" key="1">
    <source>
        <dbReference type="SAM" id="MobiDB-lite"/>
    </source>
</evidence>
<evidence type="ECO:0000313" key="3">
    <source>
        <dbReference type="EMBL" id="VAW02388.1"/>
    </source>
</evidence>
<proteinExistence type="predicted"/>
<reference evidence="3" key="1">
    <citation type="submission" date="2018-06" db="EMBL/GenBank/DDBJ databases">
        <authorList>
            <person name="Zhirakovskaya E."/>
        </authorList>
    </citation>
    <scope>NUCLEOTIDE SEQUENCE</scope>
</reference>
<name>A0A3B0SB83_9ZZZZ</name>
<dbReference type="AlphaFoldDB" id="A0A3B0SB83"/>
<organism evidence="3">
    <name type="scientific">hydrothermal vent metagenome</name>
    <dbReference type="NCBI Taxonomy" id="652676"/>
    <lineage>
        <taxon>unclassified sequences</taxon>
        <taxon>metagenomes</taxon>
        <taxon>ecological metagenomes</taxon>
    </lineage>
</organism>
<dbReference type="PROSITE" id="PS51257">
    <property type="entry name" value="PROKAR_LIPOPROTEIN"/>
    <property type="match status" value="1"/>
</dbReference>
<protein>
    <recommendedName>
        <fullName evidence="2">Anti-sigma K factor RskA C-terminal domain-containing protein</fullName>
    </recommendedName>
</protein>
<feature type="compositionally biased region" description="Low complexity" evidence="1">
    <location>
        <begin position="31"/>
        <end position="48"/>
    </location>
</feature>
<dbReference type="InterPro" id="IPR018764">
    <property type="entry name" value="RskA_C"/>
</dbReference>
<dbReference type="Pfam" id="PF10099">
    <property type="entry name" value="RskA_C"/>
    <property type="match status" value="1"/>
</dbReference>
<feature type="non-terminal residue" evidence="3">
    <location>
        <position position="210"/>
    </location>
</feature>
<dbReference type="EMBL" id="UOEK01000231">
    <property type="protein sequence ID" value="VAW02388.1"/>
    <property type="molecule type" value="Genomic_DNA"/>
</dbReference>
<feature type="region of interest" description="Disordered" evidence="1">
    <location>
        <begin position="31"/>
        <end position="65"/>
    </location>
</feature>
<dbReference type="GO" id="GO:0005886">
    <property type="term" value="C:plasma membrane"/>
    <property type="evidence" value="ECO:0007669"/>
    <property type="project" value="InterPro"/>
</dbReference>